<evidence type="ECO:0000256" key="2">
    <source>
        <dbReference type="ARBA" id="ARBA00022737"/>
    </source>
</evidence>
<dbReference type="AlphaFoldDB" id="A0A0A9Z527"/>
<proteinExistence type="predicted"/>
<dbReference type="Pfam" id="PF24681">
    <property type="entry name" value="Kelch_KLHDC2_KLHL20_DRC7"/>
    <property type="match status" value="2"/>
</dbReference>
<feature type="region of interest" description="Disordered" evidence="3">
    <location>
        <begin position="975"/>
        <end position="1018"/>
    </location>
</feature>
<evidence type="ECO:0000256" key="1">
    <source>
        <dbReference type="ARBA" id="ARBA00022441"/>
    </source>
</evidence>
<dbReference type="Gene3D" id="2.120.10.80">
    <property type="entry name" value="Kelch-type beta propeller"/>
    <property type="match status" value="2"/>
</dbReference>
<dbReference type="PANTHER" id="PTHR46228">
    <property type="entry name" value="KELCH DOMAIN-CONTAINING PROTEIN"/>
    <property type="match status" value="1"/>
</dbReference>
<sequence length="1062" mass="116488">MEGKSAIESIHKRIGHISVPYKFFVIVWSGFVGAYGLTRQNPNAPIKHRCNKNEKTCRAVRSTYCPSDIVWFYNCLNGLWFPRQTTGQIPQKTSGSSAAVLDDHLYIFGGMIEFAGNSQRHQNDLYRLHLPSLVWEKLSPSGIKPPRCDKGVAWAYEGKVYFFGGYGPRPDLASMNFVFQADITNSNGRMGWNNNFFAYDPFSNSWFKPNTRGVTPDPRAAHSACIVDSRAFIFGGRMGEARTNDLYFIDMSTLTWSRNINAATDRDGPEGRSWLSFNFVSRRKAVVYGGLRQYGIPAMDYWECEFSENYERLVWTKCVTPIEPRVWHQASFCENTHELVIVGGVSKSPYDMEEEGISRNVICLNYENVSESLQLPSNAKGNHSRPQENSEALEDSDSPPNVSSRNTLPENHPTLHVEASNAEEFGCVKPCDKLSGVGGVNSDSAVKLEVKNSDTTSVAHPICDVTNDIIPELVEEPGAKSCYYSSGNTKAIDTRNILVTVDGLEGEPDDGLSTEDATVINKDDENTELLRNSSECADSQSYCNNSNPHVSGINSTFSETNLKKSIPALEEDVQSGTSSMKTDTSQHTKDNIQFDRGSIPPEMTHTNSLCAKTQKQNNFDSTREMKTEDYLRRGEELRAGTKGTIPSNEHCLLPTDHGFSRRNILESQPINHSSVEITINHKEANKAKLLPNLETCHNSIQTPSAQVDTAKITNLAYGLDLLEGDDGSTTLPSNMKNLQPRNVSPLKSPCKESPFKNCSMRVNMLKVPSFKSYITPENSPFENAIPKYPSLEDLTFESFTSNSSGTPRSHKPRNLQTVPRSTTKEECSPQSWSLLDNNESPSAYDSQCYRTPDKVLTKMERIGEIVKVSTETIKNLSPAAVSTITGVVAMAAGISSGGLGAAIIGAATAATGAVRMASITGPAIDKLIPLCKSPSKPDPSDIKEDIATFASAINGAAEIASVALEVIEEIKPQISPNKKDTSKNQTQAKPLVENGSSNVENTSEIKKQETKPQSTKQTDAGIREHLANLQNVVDSAAQLATASVEAYNKSLQASPNNVAGLR</sequence>
<feature type="compositionally biased region" description="Polar residues" evidence="3">
    <location>
        <begin position="983"/>
        <end position="1002"/>
    </location>
</feature>
<dbReference type="PANTHER" id="PTHR46228:SF2">
    <property type="entry name" value="KELCH REPEAT PROTEIN (AFU_ORTHOLOGUE AFUA_4G14350)"/>
    <property type="match status" value="1"/>
</dbReference>
<feature type="compositionally biased region" description="Polar residues" evidence="3">
    <location>
        <begin position="398"/>
        <end position="409"/>
    </location>
</feature>
<reference evidence="5" key="2">
    <citation type="submission" date="2014-07" db="EMBL/GenBank/DDBJ databases">
        <authorList>
            <person name="Hull J."/>
        </authorList>
    </citation>
    <scope>NUCLEOTIDE SEQUENCE</scope>
</reference>
<dbReference type="EMBL" id="GBHO01004628">
    <property type="protein sequence ID" value="JAG38976.1"/>
    <property type="molecule type" value="Transcribed_RNA"/>
</dbReference>
<organism evidence="5">
    <name type="scientific">Lygus hesperus</name>
    <name type="common">Western plant bug</name>
    <dbReference type="NCBI Taxonomy" id="30085"/>
    <lineage>
        <taxon>Eukaryota</taxon>
        <taxon>Metazoa</taxon>
        <taxon>Ecdysozoa</taxon>
        <taxon>Arthropoda</taxon>
        <taxon>Hexapoda</taxon>
        <taxon>Insecta</taxon>
        <taxon>Pterygota</taxon>
        <taxon>Neoptera</taxon>
        <taxon>Paraneoptera</taxon>
        <taxon>Hemiptera</taxon>
        <taxon>Heteroptera</taxon>
        <taxon>Panheteroptera</taxon>
        <taxon>Cimicomorpha</taxon>
        <taxon>Miridae</taxon>
        <taxon>Mirini</taxon>
        <taxon>Lygus</taxon>
    </lineage>
</organism>
<gene>
    <name evidence="5" type="primary">KLHDC2_9</name>
    <name evidence="4" type="synonym">KLHDC2_7</name>
    <name evidence="5" type="ORF">CM83_71214</name>
    <name evidence="4" type="ORF">CM83_71232</name>
</gene>
<keyword evidence="2" id="KW-0677">Repeat</keyword>
<accession>A0A0A9Z527</accession>
<feature type="compositionally biased region" description="Polar residues" evidence="3">
    <location>
        <begin position="798"/>
        <end position="807"/>
    </location>
</feature>
<evidence type="ECO:0000256" key="3">
    <source>
        <dbReference type="SAM" id="MobiDB-lite"/>
    </source>
</evidence>
<dbReference type="InterPro" id="IPR015915">
    <property type="entry name" value="Kelch-typ_b-propeller"/>
</dbReference>
<protein>
    <submittedName>
        <fullName evidence="5">Kelch domain-containing protein 2</fullName>
    </submittedName>
</protein>
<name>A0A0A9Z527_LYGHE</name>
<reference evidence="5" key="1">
    <citation type="journal article" date="2014" name="PLoS ONE">
        <title>Transcriptome-Based Identification of ABC Transporters in the Western Tarnished Plant Bug Lygus hesperus.</title>
        <authorList>
            <person name="Hull J.J."/>
            <person name="Chaney K."/>
            <person name="Geib S.M."/>
            <person name="Fabrick J.A."/>
            <person name="Brent C.S."/>
            <person name="Walsh D."/>
            <person name="Lavine L.C."/>
        </authorList>
    </citation>
    <scope>NUCLEOTIDE SEQUENCE</scope>
</reference>
<keyword evidence="1" id="KW-0880">Kelch repeat</keyword>
<dbReference type="SUPFAM" id="SSF117281">
    <property type="entry name" value="Kelch motif"/>
    <property type="match status" value="1"/>
</dbReference>
<dbReference type="EMBL" id="GBHO01004803">
    <property type="protein sequence ID" value="JAG38801.1"/>
    <property type="molecule type" value="Transcribed_RNA"/>
</dbReference>
<evidence type="ECO:0000313" key="5">
    <source>
        <dbReference type="EMBL" id="JAG38976.1"/>
    </source>
</evidence>
<feature type="region of interest" description="Disordered" evidence="3">
    <location>
        <begin position="798"/>
        <end position="828"/>
    </location>
</feature>
<feature type="region of interest" description="Disordered" evidence="3">
    <location>
        <begin position="375"/>
        <end position="412"/>
    </location>
</feature>
<evidence type="ECO:0000313" key="4">
    <source>
        <dbReference type="EMBL" id="JAG38801.1"/>
    </source>
</evidence>